<dbReference type="GO" id="GO:0046872">
    <property type="term" value="F:metal ion binding"/>
    <property type="evidence" value="ECO:0007669"/>
    <property type="project" value="UniProtKB-KW"/>
</dbReference>
<evidence type="ECO:0000256" key="9">
    <source>
        <dbReference type="ARBA" id="ARBA00022778"/>
    </source>
</evidence>
<evidence type="ECO:0000256" key="13">
    <source>
        <dbReference type="ARBA" id="ARBA00023229"/>
    </source>
</evidence>
<dbReference type="GO" id="GO:0006695">
    <property type="term" value="P:cholesterol biosynthetic process"/>
    <property type="evidence" value="ECO:0007669"/>
    <property type="project" value="UniProtKB-KW"/>
</dbReference>
<keyword evidence="9" id="KW-0152">Cholesterol biosynthesis</keyword>
<evidence type="ECO:0000256" key="2">
    <source>
        <dbReference type="ARBA" id="ARBA00001946"/>
    </source>
</evidence>
<reference evidence="16" key="1">
    <citation type="submission" date="2020-11" db="EMBL/GenBank/DDBJ databases">
        <authorList>
            <person name="Tran Van P."/>
        </authorList>
    </citation>
    <scope>NUCLEOTIDE SEQUENCE</scope>
</reference>
<evidence type="ECO:0000256" key="11">
    <source>
        <dbReference type="ARBA" id="ARBA00022955"/>
    </source>
</evidence>
<name>A0A7R9I945_9NEOP</name>
<dbReference type="Gene3D" id="3.90.79.10">
    <property type="entry name" value="Nucleoside Triphosphate Pyrophosphohydrolase"/>
    <property type="match status" value="1"/>
</dbReference>
<keyword evidence="10" id="KW-0460">Magnesium</keyword>
<dbReference type="EMBL" id="OE000036">
    <property type="protein sequence ID" value="CAD7452103.1"/>
    <property type="molecule type" value="Genomic_DNA"/>
</dbReference>
<dbReference type="Pfam" id="PF00293">
    <property type="entry name" value="NUDIX"/>
    <property type="match status" value="1"/>
</dbReference>
<evidence type="ECO:0000256" key="10">
    <source>
        <dbReference type="ARBA" id="ARBA00022842"/>
    </source>
</evidence>
<comment type="function">
    <text evidence="3">Catalyzes the 1,3-allylic rearrangement of the homoallylic substrate isopentenyl (IPP) to its highly electrophilic allylic isomer, dimethylallyl diphosphate (DMAPP).</text>
</comment>
<keyword evidence="9" id="KW-0753">Steroid metabolism</keyword>
<evidence type="ECO:0000256" key="6">
    <source>
        <dbReference type="ARBA" id="ARBA00012057"/>
    </source>
</evidence>
<keyword evidence="12" id="KW-0443">Lipid metabolism</keyword>
<dbReference type="CDD" id="cd02885">
    <property type="entry name" value="NUDIX_IPP_Isomerase"/>
    <property type="match status" value="1"/>
</dbReference>
<dbReference type="GO" id="GO:0004452">
    <property type="term" value="F:isopentenyl-diphosphate delta-isomerase activity"/>
    <property type="evidence" value="ECO:0007669"/>
    <property type="project" value="UniProtKB-EC"/>
</dbReference>
<evidence type="ECO:0000256" key="5">
    <source>
        <dbReference type="ARBA" id="ARBA00007579"/>
    </source>
</evidence>
<evidence type="ECO:0000256" key="1">
    <source>
        <dbReference type="ARBA" id="ARBA00000374"/>
    </source>
</evidence>
<dbReference type="PANTHER" id="PTHR10885:SF0">
    <property type="entry name" value="ISOPENTENYL-DIPHOSPHATE DELTA-ISOMERASE"/>
    <property type="match status" value="1"/>
</dbReference>
<comment type="cofactor">
    <cofactor evidence="2">
        <name>Mg(2+)</name>
        <dbReference type="ChEBI" id="CHEBI:18420"/>
    </cofactor>
</comment>
<dbReference type="FunFam" id="3.90.79.10:FF:000012">
    <property type="entry name" value="Isopentenyl-diphosphate Delta-isomerase 1"/>
    <property type="match status" value="1"/>
</dbReference>
<dbReference type="InterPro" id="IPR015797">
    <property type="entry name" value="NUDIX_hydrolase-like_dom_sf"/>
</dbReference>
<keyword evidence="9" id="KW-0756">Sterol biosynthesis</keyword>
<dbReference type="NCBIfam" id="TIGR02150">
    <property type="entry name" value="IPP_isom_1"/>
    <property type="match status" value="1"/>
</dbReference>
<dbReference type="PANTHER" id="PTHR10885">
    <property type="entry name" value="ISOPENTENYL-DIPHOSPHATE DELTA-ISOMERASE"/>
    <property type="match status" value="1"/>
</dbReference>
<evidence type="ECO:0000259" key="15">
    <source>
        <dbReference type="PROSITE" id="PS51462"/>
    </source>
</evidence>
<gene>
    <name evidence="16" type="ORF">TTEB3V08_LOCUS291</name>
</gene>
<protein>
    <recommendedName>
        <fullName evidence="6">isopentenyl-diphosphate Delta-isomerase</fullName>
        <ecNumber evidence="6">5.3.3.2</ecNumber>
    </recommendedName>
</protein>
<evidence type="ECO:0000256" key="7">
    <source>
        <dbReference type="ARBA" id="ARBA00022516"/>
    </source>
</evidence>
<proteinExistence type="inferred from homology"/>
<feature type="domain" description="Nudix hydrolase" evidence="15">
    <location>
        <begin position="355"/>
        <end position="503"/>
    </location>
</feature>
<keyword evidence="14" id="KW-0413">Isomerase</keyword>
<keyword evidence="13" id="KW-0414">Isoprene biosynthesis</keyword>
<dbReference type="EC" id="5.3.3.2" evidence="6"/>
<evidence type="ECO:0000256" key="4">
    <source>
        <dbReference type="ARBA" id="ARBA00004826"/>
    </source>
</evidence>
<keyword evidence="9" id="KW-0153">Cholesterol metabolism</keyword>
<keyword evidence="7" id="KW-0444">Lipid biosynthesis</keyword>
<sequence>MARTNVSSPSGVLSRVSEIFIPLSDWEILQEILNDETERSMQATRRVALEVPFVGPESRVPGALGTTEDSHKETPLTAVHRRILKKTGELGMSLRAGELWGDEVKGGVGGGAPTRARLIGRVGDSSEWTTNGSKTDECFLVAGLHTERTILCAWTKFPPAANVTSTRSSPWRRAWNPEERLLWKLFQRRENCSASVSDIFLTREGGPWHIYHIGKQVIDLGVTAQELGNLLGWLASLCQTLYRKVNQDKQLVKYVSRAMKLHALCLKAGIHFGFFHQFDSLGWANVMIPLKTFGAFMNRVLVRCYSKSVPVLENLDPLQEASLEERCITVNEKDHAIGNATKRECHQVGKNGQLILHRAFSVFIFNSKGDLLLQRRSPQKITFPDCYTNACCSHPLYDLEAEREERDASGVRKAAQRRLQHELGIPPQEATPESFHYLTRIHYQAGNRGQWGEHEIDYIMILHRDVTLKPNMNEVSEVRYISRNQLDDFLGNKTVPLSPWFYLIANHHLRLWWDNLHQLQKFEEHKIIHRF</sequence>
<evidence type="ECO:0000256" key="14">
    <source>
        <dbReference type="ARBA" id="ARBA00023235"/>
    </source>
</evidence>
<dbReference type="PROSITE" id="PS51462">
    <property type="entry name" value="NUDIX"/>
    <property type="match status" value="1"/>
</dbReference>
<dbReference type="SUPFAM" id="SSF55811">
    <property type="entry name" value="Nudix"/>
    <property type="match status" value="1"/>
</dbReference>
<keyword evidence="9" id="KW-1207">Sterol metabolism</keyword>
<evidence type="ECO:0000256" key="12">
    <source>
        <dbReference type="ARBA" id="ARBA00023098"/>
    </source>
</evidence>
<evidence type="ECO:0000256" key="8">
    <source>
        <dbReference type="ARBA" id="ARBA00022723"/>
    </source>
</evidence>
<evidence type="ECO:0000256" key="3">
    <source>
        <dbReference type="ARBA" id="ARBA00003951"/>
    </source>
</evidence>
<keyword evidence="8" id="KW-0479">Metal-binding</keyword>
<dbReference type="GO" id="GO:0005737">
    <property type="term" value="C:cytoplasm"/>
    <property type="evidence" value="ECO:0007669"/>
    <property type="project" value="TreeGrafter"/>
</dbReference>
<comment type="catalytic activity">
    <reaction evidence="1">
        <text>isopentenyl diphosphate = dimethylallyl diphosphate</text>
        <dbReference type="Rhea" id="RHEA:23284"/>
        <dbReference type="ChEBI" id="CHEBI:57623"/>
        <dbReference type="ChEBI" id="CHEBI:128769"/>
        <dbReference type="EC" id="5.3.3.2"/>
    </reaction>
</comment>
<dbReference type="UniPathway" id="UPA00059">
    <property type="reaction ID" value="UER00104"/>
</dbReference>
<dbReference type="InterPro" id="IPR011876">
    <property type="entry name" value="IsopentenylPP_isomerase_typ1"/>
</dbReference>
<comment type="pathway">
    <text evidence="4">Isoprenoid biosynthesis; dimethylallyl diphosphate biosynthesis; dimethylallyl diphosphate from isopentenyl diphosphate: step 1/1.</text>
</comment>
<organism evidence="16">
    <name type="scientific">Timema tahoe</name>
    <dbReference type="NCBI Taxonomy" id="61484"/>
    <lineage>
        <taxon>Eukaryota</taxon>
        <taxon>Metazoa</taxon>
        <taxon>Ecdysozoa</taxon>
        <taxon>Arthropoda</taxon>
        <taxon>Hexapoda</taxon>
        <taxon>Insecta</taxon>
        <taxon>Pterygota</taxon>
        <taxon>Neoptera</taxon>
        <taxon>Polyneoptera</taxon>
        <taxon>Phasmatodea</taxon>
        <taxon>Timematodea</taxon>
        <taxon>Timematoidea</taxon>
        <taxon>Timematidae</taxon>
        <taxon>Timema</taxon>
    </lineage>
</organism>
<dbReference type="InterPro" id="IPR000086">
    <property type="entry name" value="NUDIX_hydrolase_dom"/>
</dbReference>
<accession>A0A7R9I945</accession>
<keyword evidence="11" id="KW-0752">Steroid biosynthesis</keyword>
<dbReference type="AlphaFoldDB" id="A0A7R9I945"/>
<comment type="similarity">
    <text evidence="5">Belongs to the IPP isomerase type 1 family.</text>
</comment>
<dbReference type="GO" id="GO:0050992">
    <property type="term" value="P:dimethylallyl diphosphate biosynthetic process"/>
    <property type="evidence" value="ECO:0007669"/>
    <property type="project" value="UniProtKB-UniPathway"/>
</dbReference>
<dbReference type="GO" id="GO:0009240">
    <property type="term" value="P:isopentenyl diphosphate biosynthetic process"/>
    <property type="evidence" value="ECO:0007669"/>
    <property type="project" value="TreeGrafter"/>
</dbReference>
<evidence type="ECO:0000313" key="16">
    <source>
        <dbReference type="EMBL" id="CAD7452103.1"/>
    </source>
</evidence>